<evidence type="ECO:0000313" key="1">
    <source>
        <dbReference type="EMBL" id="KAJ8683431.1"/>
    </source>
</evidence>
<reference evidence="1" key="1">
    <citation type="submission" date="2023-04" db="EMBL/GenBank/DDBJ databases">
        <title>A chromosome-level genome assembly of the parasitoid wasp Eretmocerus hayati.</title>
        <authorList>
            <person name="Zhong Y."/>
            <person name="Liu S."/>
            <person name="Liu Y."/>
        </authorList>
    </citation>
    <scope>NUCLEOTIDE SEQUENCE</scope>
    <source>
        <strain evidence="1">ZJU_SS_LIU_2023</strain>
    </source>
</reference>
<organism evidence="1 2">
    <name type="scientific">Eretmocerus hayati</name>
    <dbReference type="NCBI Taxonomy" id="131215"/>
    <lineage>
        <taxon>Eukaryota</taxon>
        <taxon>Metazoa</taxon>
        <taxon>Ecdysozoa</taxon>
        <taxon>Arthropoda</taxon>
        <taxon>Hexapoda</taxon>
        <taxon>Insecta</taxon>
        <taxon>Pterygota</taxon>
        <taxon>Neoptera</taxon>
        <taxon>Endopterygota</taxon>
        <taxon>Hymenoptera</taxon>
        <taxon>Apocrita</taxon>
        <taxon>Proctotrupomorpha</taxon>
        <taxon>Chalcidoidea</taxon>
        <taxon>Aphelinidae</taxon>
        <taxon>Aphelininae</taxon>
        <taxon>Eretmocerus</taxon>
    </lineage>
</organism>
<dbReference type="Proteomes" id="UP001239111">
    <property type="component" value="Chromosome 1"/>
</dbReference>
<keyword evidence="2" id="KW-1185">Reference proteome</keyword>
<evidence type="ECO:0000313" key="2">
    <source>
        <dbReference type="Proteomes" id="UP001239111"/>
    </source>
</evidence>
<sequence length="238" mass="27996">MQAQNHQKSPKSQHKCSKLRCGCSEGDDLDKLRRELRSLRKKAEAVPRGARLQAADTLLQAASRPPNKDDEEAQAIHQANELSVRETSLELLKAQRDRVKELASTLRQFSESLAQHEEEMCRVDLEIADLQNHICSIKNKLNERKDRDDMIEKREKQIKLYEEAVWRETTVTEYQEQNKLQKNLKKLSSRLNSMKTDEELKNKQRQEQREIDTKLLLDAVMKIENFLKDTRFLMKKRK</sequence>
<proteinExistence type="predicted"/>
<comment type="caution">
    <text evidence="1">The sequence shown here is derived from an EMBL/GenBank/DDBJ whole genome shotgun (WGS) entry which is preliminary data.</text>
</comment>
<accession>A0ACC2PK68</accession>
<dbReference type="EMBL" id="CM056741">
    <property type="protein sequence ID" value="KAJ8683431.1"/>
    <property type="molecule type" value="Genomic_DNA"/>
</dbReference>
<name>A0ACC2PK68_9HYME</name>
<protein>
    <submittedName>
        <fullName evidence="1">Uncharacterized protein</fullName>
    </submittedName>
</protein>
<gene>
    <name evidence="1" type="ORF">QAD02_019223</name>
</gene>